<dbReference type="PATRIC" id="fig|1158609.3.peg.3282"/>
<evidence type="ECO:0000313" key="2">
    <source>
        <dbReference type="EMBL" id="EOH95932.1"/>
    </source>
</evidence>
<feature type="signal peptide" evidence="1">
    <location>
        <begin position="1"/>
        <end position="19"/>
    </location>
</feature>
<dbReference type="OrthoDB" id="2193406at2"/>
<dbReference type="RefSeq" id="WP_010766663.1">
    <property type="nucleotide sequence ID" value="NZ_ASWB01000003.1"/>
</dbReference>
<dbReference type="Proteomes" id="UP000014157">
    <property type="component" value="Unassembled WGS sequence"/>
</dbReference>
<evidence type="ECO:0000313" key="3">
    <source>
        <dbReference type="EMBL" id="EOT66419.1"/>
    </source>
</evidence>
<organism evidence="2 4">
    <name type="scientific">Enterococcus moraviensis ATCC BAA-383</name>
    <dbReference type="NCBI Taxonomy" id="1158609"/>
    <lineage>
        <taxon>Bacteria</taxon>
        <taxon>Bacillati</taxon>
        <taxon>Bacillota</taxon>
        <taxon>Bacilli</taxon>
        <taxon>Lactobacillales</taxon>
        <taxon>Enterococcaceae</taxon>
        <taxon>Enterococcus</taxon>
    </lineage>
</organism>
<reference evidence="2 4" key="1">
    <citation type="submission" date="2013-02" db="EMBL/GenBank/DDBJ databases">
        <title>The Genome Sequence of Enterococcus moraviensis BAA-383.</title>
        <authorList>
            <consortium name="The Broad Institute Genome Sequencing Platform"/>
            <consortium name="The Broad Institute Genome Sequencing Center for Infectious Disease"/>
            <person name="Earl A.M."/>
            <person name="Gilmore M.S."/>
            <person name="Lebreton F."/>
            <person name="Walker B."/>
            <person name="Young S.K."/>
            <person name="Zeng Q."/>
            <person name="Gargeya S."/>
            <person name="Fitzgerald M."/>
            <person name="Haas B."/>
            <person name="Abouelleil A."/>
            <person name="Alvarado L."/>
            <person name="Arachchi H.M."/>
            <person name="Berlin A.M."/>
            <person name="Chapman S.B."/>
            <person name="Dewar J."/>
            <person name="Goldberg J."/>
            <person name="Griggs A."/>
            <person name="Gujja S."/>
            <person name="Hansen M."/>
            <person name="Howarth C."/>
            <person name="Imamovic A."/>
            <person name="Larimer J."/>
            <person name="McCowan C."/>
            <person name="Murphy C."/>
            <person name="Neiman D."/>
            <person name="Pearson M."/>
            <person name="Priest M."/>
            <person name="Roberts A."/>
            <person name="Saif S."/>
            <person name="Shea T."/>
            <person name="Sisk P."/>
            <person name="Sykes S."/>
            <person name="Wortman J."/>
            <person name="Nusbaum C."/>
            <person name="Birren B."/>
        </authorList>
    </citation>
    <scope>NUCLEOTIDE SEQUENCE [LARGE SCALE GENOMIC DNA]</scope>
    <source>
        <strain evidence="2 4">ATCC BAA-383</strain>
    </source>
</reference>
<feature type="chain" id="PRO_5039530754" description="Lipoprotein" evidence="1">
    <location>
        <begin position="20"/>
        <end position="226"/>
    </location>
</feature>
<name>R2QHB0_9ENTE</name>
<accession>R2QHB0</accession>
<dbReference type="EMBL" id="AJAS01000026">
    <property type="protein sequence ID" value="EOH95932.1"/>
    <property type="molecule type" value="Genomic_DNA"/>
</dbReference>
<proteinExistence type="predicted"/>
<dbReference type="PROSITE" id="PS51257">
    <property type="entry name" value="PROKAR_LIPOPROTEIN"/>
    <property type="match status" value="1"/>
</dbReference>
<dbReference type="EMBL" id="ASWB01000003">
    <property type="protein sequence ID" value="EOT66419.1"/>
    <property type="molecule type" value="Genomic_DNA"/>
</dbReference>
<keyword evidence="5" id="KW-1185">Reference proteome</keyword>
<reference evidence="3 5" key="2">
    <citation type="submission" date="2013-03" db="EMBL/GenBank/DDBJ databases">
        <title>The Genome Sequence of Enterococcus moraviensis BAA-383 (PacBio/Illumina hybrid assembly).</title>
        <authorList>
            <consortium name="The Broad Institute Genomics Platform"/>
            <consortium name="The Broad Institute Genome Sequencing Center for Infectious Disease"/>
            <person name="Earl A."/>
            <person name="Russ C."/>
            <person name="Gilmore M."/>
            <person name="Surin D."/>
            <person name="Walker B."/>
            <person name="Young S."/>
            <person name="Zeng Q."/>
            <person name="Gargeya S."/>
            <person name="Fitzgerald M."/>
            <person name="Haas B."/>
            <person name="Abouelleil A."/>
            <person name="Allen A.W."/>
            <person name="Alvarado L."/>
            <person name="Arachchi H.M."/>
            <person name="Berlin A.M."/>
            <person name="Chapman S.B."/>
            <person name="Gainer-Dewar J."/>
            <person name="Goldberg J."/>
            <person name="Griggs A."/>
            <person name="Gujja S."/>
            <person name="Hansen M."/>
            <person name="Howarth C."/>
            <person name="Imamovic A."/>
            <person name="Ireland A."/>
            <person name="Larimer J."/>
            <person name="McCowan C."/>
            <person name="Murphy C."/>
            <person name="Pearson M."/>
            <person name="Poon T.W."/>
            <person name="Priest M."/>
            <person name="Roberts A."/>
            <person name="Saif S."/>
            <person name="Shea T."/>
            <person name="Sisk P."/>
            <person name="Sykes S."/>
            <person name="Wortman J."/>
            <person name="Nusbaum C."/>
            <person name="Birren B."/>
        </authorList>
    </citation>
    <scope>NUCLEOTIDE SEQUENCE [LARGE SCALE GENOMIC DNA]</scope>
    <source>
        <strain evidence="3 5">ATCC BAA-383</strain>
    </source>
</reference>
<evidence type="ECO:0000313" key="4">
    <source>
        <dbReference type="Proteomes" id="UP000013781"/>
    </source>
</evidence>
<sequence length="226" mass="26032">MKKILTFLLLGGCILSLQGCINFSDSEGNSPTKVERITEGDEDFNEDDYITGYYPTLAEAIKHNTLADGKPIDFELVKTIKIIEDEESCIFYGTLFQADDSGEFFAVMRFRTKDKDGKKEYSNPLSYGPLPTEFIDSKLHKNDSVIEEQNMFLNLYSSTYATKTLKNHPNFVWSLSAKKEVQKIKVNNQKPTEVIPFKVEKVQLYFYYFDDLKNNTKDDEFVITIQ</sequence>
<dbReference type="AlphaFoldDB" id="R2QHB0"/>
<dbReference type="Proteomes" id="UP000013781">
    <property type="component" value="Unassembled WGS sequence"/>
</dbReference>
<gene>
    <name evidence="3" type="ORF">I586_02690</name>
    <name evidence="2" type="ORF">UAY_03358</name>
</gene>
<evidence type="ECO:0000256" key="1">
    <source>
        <dbReference type="SAM" id="SignalP"/>
    </source>
</evidence>
<comment type="caution">
    <text evidence="2">The sequence shown here is derived from an EMBL/GenBank/DDBJ whole genome shotgun (WGS) entry which is preliminary data.</text>
</comment>
<evidence type="ECO:0000313" key="5">
    <source>
        <dbReference type="Proteomes" id="UP000014157"/>
    </source>
</evidence>
<evidence type="ECO:0008006" key="6">
    <source>
        <dbReference type="Google" id="ProtNLM"/>
    </source>
</evidence>
<dbReference type="HOGENOM" id="CLU_1223192_0_0_9"/>
<keyword evidence="1" id="KW-0732">Signal</keyword>
<dbReference type="eggNOG" id="ENOG50305CP">
    <property type="taxonomic scope" value="Bacteria"/>
</dbReference>
<protein>
    <recommendedName>
        <fullName evidence="6">Lipoprotein</fullName>
    </recommendedName>
</protein>